<evidence type="ECO:0000256" key="2">
    <source>
        <dbReference type="SAM" id="Phobius"/>
    </source>
</evidence>
<dbReference type="Proteomes" id="UP000613401">
    <property type="component" value="Unassembled WGS sequence"/>
</dbReference>
<organism evidence="3 4">
    <name type="scientific">Colletotrichum gloeosporioides</name>
    <name type="common">Anthracnose fungus</name>
    <name type="synonym">Glomerella cingulata</name>
    <dbReference type="NCBI Taxonomy" id="474922"/>
    <lineage>
        <taxon>Eukaryota</taxon>
        <taxon>Fungi</taxon>
        <taxon>Dikarya</taxon>
        <taxon>Ascomycota</taxon>
        <taxon>Pezizomycotina</taxon>
        <taxon>Sordariomycetes</taxon>
        <taxon>Hypocreomycetidae</taxon>
        <taxon>Glomerellales</taxon>
        <taxon>Glomerellaceae</taxon>
        <taxon>Colletotrichum</taxon>
        <taxon>Colletotrichum gloeosporioides species complex</taxon>
    </lineage>
</organism>
<keyword evidence="4" id="KW-1185">Reference proteome</keyword>
<dbReference type="Pfam" id="PF11374">
    <property type="entry name" value="DUF3176"/>
    <property type="match status" value="1"/>
</dbReference>
<keyword evidence="2" id="KW-1133">Transmembrane helix</keyword>
<sequence length="645" mass="71195">MHSMSHNNVNVTSREQRDSAASTVVADNAYTIDKKVSTTHVHPQFPTEDYHHTTRPPSIGYTLVSAWWSLELASTAISVGFFATYWWLLAYYDGKPVSHWHGPQARLSPLKNLPAAAAIVMTAFRVFLSYPIAAAMGQLKWHHFARPWPRPVADLQAFDAASRGTFGSARLLLSKNVFHSFNISLGCILLLGTQGLQTLGQSAIIQHGGTFNQSEVPSVLNARIPFCKLYSVSESPDIPHININGTNQEYVDADPHMQAALLAAWSRMWKPKVSGKLREQQVTTIPAICSTKTCLWENITTISVDYQCTNASVVIDPEGFAVSNQANITNRVRLPHSNGSFAYAQIRLQPSLTIPNTSAFVSTYSNGPALIGHLAAIAESSDGGFEAAECAFRWSVATWGSSTYNDDNLSLEQGNPTGYYDLLTSLPTGREKYIVIEAPCNVGHNLTSNEDPGGNKCRYTITHQAHEGLRNFLVRVLDGSTYRLKSKTQNIFRSDNTIFNTFQASWQVHSPSPGAYTSLNLSMDGYARQIGRGVGAALRALSNDTVAGQVVKDEQIFSINKRYVAYPGCMLGLTIYLLAYAMWRTKGEPTWKTSLLPFLYHGFELPATEPGYHCRNLAWMEEASKQKQVVLRDDGDGLGLKLRNC</sequence>
<feature type="transmembrane region" description="Helical" evidence="2">
    <location>
        <begin position="72"/>
        <end position="92"/>
    </location>
</feature>
<evidence type="ECO:0000313" key="4">
    <source>
        <dbReference type="Proteomes" id="UP000613401"/>
    </source>
</evidence>
<dbReference type="EMBL" id="WVTB01000027">
    <property type="protein sequence ID" value="KAF3807813.1"/>
    <property type="molecule type" value="Genomic_DNA"/>
</dbReference>
<dbReference type="GeneID" id="69014691"/>
<comment type="caution">
    <text evidence="3">The sequence shown here is derived from an EMBL/GenBank/DDBJ whole genome shotgun (WGS) entry which is preliminary data.</text>
</comment>
<evidence type="ECO:0000256" key="1">
    <source>
        <dbReference type="SAM" id="MobiDB-lite"/>
    </source>
</evidence>
<feature type="transmembrane region" description="Helical" evidence="2">
    <location>
        <begin position="113"/>
        <end position="133"/>
    </location>
</feature>
<accession>A0A8H4FMK6</accession>
<feature type="region of interest" description="Disordered" evidence="1">
    <location>
        <begin position="1"/>
        <end position="22"/>
    </location>
</feature>
<evidence type="ECO:0000313" key="3">
    <source>
        <dbReference type="EMBL" id="KAF3807813.1"/>
    </source>
</evidence>
<protein>
    <submittedName>
        <fullName evidence="3">Uncharacterized protein</fullName>
    </submittedName>
</protein>
<reference evidence="3" key="2">
    <citation type="submission" date="2020-03" db="EMBL/GenBank/DDBJ databases">
        <authorList>
            <person name="Fu F.-F."/>
            <person name="Chen J."/>
        </authorList>
    </citation>
    <scope>NUCLEOTIDE SEQUENCE</scope>
    <source>
        <strain evidence="3">Lc1</strain>
    </source>
</reference>
<dbReference type="RefSeq" id="XP_045266972.1">
    <property type="nucleotide sequence ID" value="XM_045407527.1"/>
</dbReference>
<name>A0A8H4FMK6_COLGL</name>
<dbReference type="AlphaFoldDB" id="A0A8H4FMK6"/>
<gene>
    <name evidence="3" type="ORF">GCG54_00007547</name>
</gene>
<dbReference type="PANTHER" id="PTHR35394">
    <property type="entry name" value="DUF3176 DOMAIN-CONTAINING PROTEIN"/>
    <property type="match status" value="1"/>
</dbReference>
<keyword evidence="2" id="KW-0472">Membrane</keyword>
<dbReference type="InterPro" id="IPR021514">
    <property type="entry name" value="DUF3176"/>
</dbReference>
<keyword evidence="2" id="KW-0812">Transmembrane</keyword>
<dbReference type="PANTHER" id="PTHR35394:SF5">
    <property type="entry name" value="DUF3176 DOMAIN-CONTAINING PROTEIN"/>
    <property type="match status" value="1"/>
</dbReference>
<reference evidence="3" key="1">
    <citation type="journal article" date="2020" name="Phytopathology">
        <title>Genome sequence and comparative analysis of Colletotrichum gloeosporioides isolated from Liriodendron leaves.</title>
        <authorList>
            <person name="Fu F.F."/>
            <person name="Hao Z."/>
            <person name="Wang P."/>
            <person name="Lu Y."/>
            <person name="Xue L.J."/>
            <person name="Wei G."/>
            <person name="Tian Y."/>
            <person name="Baishi H."/>
            <person name="Xu H."/>
            <person name="Shi J."/>
            <person name="Cheng T."/>
            <person name="Wang G."/>
            <person name="Yi Y."/>
            <person name="Chen J."/>
        </authorList>
    </citation>
    <scope>NUCLEOTIDE SEQUENCE</scope>
    <source>
        <strain evidence="3">Lc1</strain>
    </source>
</reference>
<feature type="transmembrane region" description="Helical" evidence="2">
    <location>
        <begin position="563"/>
        <end position="583"/>
    </location>
</feature>
<proteinExistence type="predicted"/>
<feature type="compositionally biased region" description="Polar residues" evidence="1">
    <location>
        <begin position="1"/>
        <end position="13"/>
    </location>
</feature>